<gene>
    <name evidence="4" type="ordered locus">Palpr_1683</name>
</gene>
<dbReference type="Pfam" id="PF03641">
    <property type="entry name" value="Lysine_decarbox"/>
    <property type="match status" value="1"/>
</dbReference>
<dbReference type="AlphaFoldDB" id="E4T530"/>
<reference key="1">
    <citation type="submission" date="2010-11" db="EMBL/GenBank/DDBJ databases">
        <title>The complete genome of Paludibacter propionicigenes DSM 17365.</title>
        <authorList>
            <consortium name="US DOE Joint Genome Institute (JGI-PGF)"/>
            <person name="Lucas S."/>
            <person name="Copeland A."/>
            <person name="Lapidus A."/>
            <person name="Bruce D."/>
            <person name="Goodwin L."/>
            <person name="Pitluck S."/>
            <person name="Kyrpides N."/>
            <person name="Mavromatis K."/>
            <person name="Ivanova N."/>
            <person name="Munk A.C."/>
            <person name="Brettin T."/>
            <person name="Detter J.C."/>
            <person name="Han C."/>
            <person name="Tapia R."/>
            <person name="Land M."/>
            <person name="Hauser L."/>
            <person name="Markowitz V."/>
            <person name="Cheng J.-F."/>
            <person name="Hugenholtz P."/>
            <person name="Woyke T."/>
            <person name="Wu D."/>
            <person name="Gronow S."/>
            <person name="Wellnitz S."/>
            <person name="Brambilla E."/>
            <person name="Klenk H.-P."/>
            <person name="Eisen J.A."/>
        </authorList>
    </citation>
    <scope>NUCLEOTIDE SEQUENCE</scope>
    <source>
        <strain>WB4</strain>
    </source>
</reference>
<evidence type="ECO:0000313" key="4">
    <source>
        <dbReference type="EMBL" id="ADQ79824.1"/>
    </source>
</evidence>
<name>E4T530_PALPW</name>
<reference evidence="4 5" key="2">
    <citation type="journal article" date="2011" name="Stand. Genomic Sci.">
        <title>Complete genome sequence of Paludibacter propionicigenes type strain (WB4).</title>
        <authorList>
            <person name="Gronow S."/>
            <person name="Munk C."/>
            <person name="Lapidus A."/>
            <person name="Nolan M."/>
            <person name="Lucas S."/>
            <person name="Hammon N."/>
            <person name="Deshpande S."/>
            <person name="Cheng J.F."/>
            <person name="Tapia R."/>
            <person name="Han C."/>
            <person name="Goodwin L."/>
            <person name="Pitluck S."/>
            <person name="Liolios K."/>
            <person name="Ivanova N."/>
            <person name="Mavromatis K."/>
            <person name="Mikhailova N."/>
            <person name="Pati A."/>
            <person name="Chen A."/>
            <person name="Palaniappan K."/>
            <person name="Land M."/>
            <person name="Hauser L."/>
            <person name="Chang Y.J."/>
            <person name="Jeffries C.D."/>
            <person name="Brambilla E."/>
            <person name="Rohde M."/>
            <person name="Goker M."/>
            <person name="Detter J.C."/>
            <person name="Woyke T."/>
            <person name="Bristow J."/>
            <person name="Eisen J.A."/>
            <person name="Markowitz V."/>
            <person name="Hugenholtz P."/>
            <person name="Kyrpides N.C."/>
            <person name="Klenk H.P."/>
        </authorList>
    </citation>
    <scope>NUCLEOTIDE SEQUENCE [LARGE SCALE GENOMIC DNA]</scope>
    <source>
        <strain evidence="5">DSM 17365 / JCM 13257 / WB4</strain>
    </source>
</reference>
<sequence length="182" mass="20055">MNIAVFCSSSNHIAAHYKQSAFQLGELIAESGNTLVYGGATGGLMDSVAEGAFSKKGKIIGVIPTAVIRMNRRSALSSELITVETMNERKAQMKALSDVFIVLPGSYGTLDEMLDIIASGIVGEHKKTLYIVNQNEFYDHFLKQIDYMRSELFIPAEEKYKPVIVSNINHCMELIKSSIENS</sequence>
<dbReference type="eggNOG" id="COG1611">
    <property type="taxonomic scope" value="Bacteria"/>
</dbReference>
<keyword evidence="3" id="KW-0203">Cytokinin biosynthesis</keyword>
<dbReference type="GO" id="GO:0009691">
    <property type="term" value="P:cytokinin biosynthetic process"/>
    <property type="evidence" value="ECO:0007669"/>
    <property type="project" value="UniProtKB-UniRule"/>
</dbReference>
<dbReference type="NCBIfam" id="TIGR00730">
    <property type="entry name" value="Rossman fold protein, TIGR00730 family"/>
    <property type="match status" value="1"/>
</dbReference>
<dbReference type="PANTHER" id="PTHR31223">
    <property type="entry name" value="LOG FAMILY PROTEIN YJL055W"/>
    <property type="match status" value="1"/>
</dbReference>
<dbReference type="KEGG" id="ppn:Palpr_1683"/>
<dbReference type="Gene3D" id="3.40.50.450">
    <property type="match status" value="1"/>
</dbReference>
<dbReference type="PANTHER" id="PTHR31223:SF70">
    <property type="entry name" value="LOG FAMILY PROTEIN YJL055W"/>
    <property type="match status" value="1"/>
</dbReference>
<comment type="similarity">
    <text evidence="2 3">Belongs to the LOG family.</text>
</comment>
<keyword evidence="3" id="KW-0378">Hydrolase</keyword>
<dbReference type="HOGENOM" id="CLU_058336_4_3_10"/>
<keyword evidence="5" id="KW-1185">Reference proteome</keyword>
<dbReference type="GO" id="GO:0005829">
    <property type="term" value="C:cytosol"/>
    <property type="evidence" value="ECO:0007669"/>
    <property type="project" value="TreeGrafter"/>
</dbReference>
<dbReference type="RefSeq" id="WP_013445193.1">
    <property type="nucleotide sequence ID" value="NC_014734.1"/>
</dbReference>
<evidence type="ECO:0000256" key="2">
    <source>
        <dbReference type="ARBA" id="ARBA00006763"/>
    </source>
</evidence>
<evidence type="ECO:0000256" key="1">
    <source>
        <dbReference type="ARBA" id="ARBA00000274"/>
    </source>
</evidence>
<organism evidence="4 5">
    <name type="scientific">Paludibacter propionicigenes (strain DSM 17365 / JCM 13257 / WB4)</name>
    <dbReference type="NCBI Taxonomy" id="694427"/>
    <lineage>
        <taxon>Bacteria</taxon>
        <taxon>Pseudomonadati</taxon>
        <taxon>Bacteroidota</taxon>
        <taxon>Bacteroidia</taxon>
        <taxon>Bacteroidales</taxon>
        <taxon>Paludibacteraceae</taxon>
        <taxon>Paludibacter</taxon>
    </lineage>
</organism>
<evidence type="ECO:0000313" key="5">
    <source>
        <dbReference type="Proteomes" id="UP000008718"/>
    </source>
</evidence>
<comment type="catalytic activity">
    <reaction evidence="1">
        <text>AMP + H2O = D-ribose 5-phosphate + adenine</text>
        <dbReference type="Rhea" id="RHEA:20129"/>
        <dbReference type="ChEBI" id="CHEBI:15377"/>
        <dbReference type="ChEBI" id="CHEBI:16708"/>
        <dbReference type="ChEBI" id="CHEBI:78346"/>
        <dbReference type="ChEBI" id="CHEBI:456215"/>
        <dbReference type="EC" id="3.2.2.4"/>
    </reaction>
</comment>
<dbReference type="GO" id="GO:0008714">
    <property type="term" value="F:AMP nucleosidase activity"/>
    <property type="evidence" value="ECO:0007669"/>
    <property type="project" value="UniProtKB-EC"/>
</dbReference>
<dbReference type="EC" id="3.2.2.n1" evidence="3"/>
<accession>E4T530</accession>
<dbReference type="EMBL" id="CP002345">
    <property type="protein sequence ID" value="ADQ79824.1"/>
    <property type="molecule type" value="Genomic_DNA"/>
</dbReference>
<dbReference type="InterPro" id="IPR031100">
    <property type="entry name" value="LOG_fam"/>
</dbReference>
<dbReference type="OrthoDB" id="9801098at2"/>
<dbReference type="InterPro" id="IPR005269">
    <property type="entry name" value="LOG"/>
</dbReference>
<evidence type="ECO:0000256" key="3">
    <source>
        <dbReference type="RuleBase" id="RU363015"/>
    </source>
</evidence>
<protein>
    <recommendedName>
        <fullName evidence="3">Cytokinin riboside 5'-monophosphate phosphoribohydrolase</fullName>
        <ecNumber evidence="3">3.2.2.n1</ecNumber>
    </recommendedName>
</protein>
<dbReference type="SUPFAM" id="SSF102405">
    <property type="entry name" value="MCP/YpsA-like"/>
    <property type="match status" value="1"/>
</dbReference>
<dbReference type="Proteomes" id="UP000008718">
    <property type="component" value="Chromosome"/>
</dbReference>
<proteinExistence type="inferred from homology"/>
<dbReference type="STRING" id="694427.Palpr_1683"/>